<dbReference type="Pfam" id="PF23585">
    <property type="entry name" value="DUF7137"/>
    <property type="match status" value="1"/>
</dbReference>
<protein>
    <recommendedName>
        <fullName evidence="2">DUF7137 domain-containing protein</fullName>
    </recommendedName>
</protein>
<feature type="domain" description="DUF7137" evidence="2">
    <location>
        <begin position="16"/>
        <end position="174"/>
    </location>
</feature>
<dbReference type="PANTHER" id="PTHR42028">
    <property type="entry name" value="CHROMOSOME 1, WHOLE GENOME SHOTGUN SEQUENCE"/>
    <property type="match status" value="1"/>
</dbReference>
<evidence type="ECO:0000313" key="3">
    <source>
        <dbReference type="EMBL" id="KAJ2922608.1"/>
    </source>
</evidence>
<evidence type="ECO:0000313" key="4">
    <source>
        <dbReference type="Proteomes" id="UP001140091"/>
    </source>
</evidence>
<dbReference type="InterPro" id="IPR055561">
    <property type="entry name" value="DUF7137"/>
</dbReference>
<evidence type="ECO:0000256" key="1">
    <source>
        <dbReference type="SAM" id="MobiDB-lite"/>
    </source>
</evidence>
<organism evidence="3 4">
    <name type="scientific">Candolleomyces eurysporus</name>
    <dbReference type="NCBI Taxonomy" id="2828524"/>
    <lineage>
        <taxon>Eukaryota</taxon>
        <taxon>Fungi</taxon>
        <taxon>Dikarya</taxon>
        <taxon>Basidiomycota</taxon>
        <taxon>Agaricomycotina</taxon>
        <taxon>Agaricomycetes</taxon>
        <taxon>Agaricomycetidae</taxon>
        <taxon>Agaricales</taxon>
        <taxon>Agaricineae</taxon>
        <taxon>Psathyrellaceae</taxon>
        <taxon>Candolleomyces</taxon>
    </lineage>
</organism>
<gene>
    <name evidence="3" type="ORF">H1R20_g14478</name>
</gene>
<feature type="non-terminal residue" evidence="3">
    <location>
        <position position="226"/>
    </location>
</feature>
<feature type="region of interest" description="Disordered" evidence="1">
    <location>
        <begin position="68"/>
        <end position="90"/>
    </location>
</feature>
<dbReference type="OrthoDB" id="2435509at2759"/>
<keyword evidence="4" id="KW-1185">Reference proteome</keyword>
<dbReference type="Proteomes" id="UP001140091">
    <property type="component" value="Unassembled WGS sequence"/>
</dbReference>
<proteinExistence type="predicted"/>
<accession>A0A9W8J1N9</accession>
<evidence type="ECO:0000259" key="2">
    <source>
        <dbReference type="Pfam" id="PF23585"/>
    </source>
</evidence>
<feature type="compositionally biased region" description="Polar residues" evidence="1">
    <location>
        <begin position="75"/>
        <end position="90"/>
    </location>
</feature>
<name>A0A9W8J1N9_9AGAR</name>
<comment type="caution">
    <text evidence="3">The sequence shown here is derived from an EMBL/GenBank/DDBJ whole genome shotgun (WGS) entry which is preliminary data.</text>
</comment>
<sequence>MMTAPSNVAGMTPLFKINPTPTTRADGFFNWSQNAIWFGWNVTGVLLEPTSFSVRAICDNGYTYPIGGPTPAPTSPDSGSPSTKTGSNGYDDSGLILSNQTLVIWDPVSQQARHPATPLPLGMCTLQIFDPNRSGGITAAPRPGYLSPNQAALSFSLYTGEAYPQFASGLQCATCMANSIGPSYSEPHPATISILVTMLMFILSSASMLYRANSMWSGWVLVKSAD</sequence>
<dbReference type="AlphaFoldDB" id="A0A9W8J1N9"/>
<dbReference type="EMBL" id="JANBPK010001482">
    <property type="protein sequence ID" value="KAJ2922608.1"/>
    <property type="molecule type" value="Genomic_DNA"/>
</dbReference>
<reference evidence="3" key="1">
    <citation type="submission" date="2022-06" db="EMBL/GenBank/DDBJ databases">
        <title>Genome Sequence of Candolleomyces eurysporus.</title>
        <authorList>
            <person name="Buettner E."/>
        </authorList>
    </citation>
    <scope>NUCLEOTIDE SEQUENCE</scope>
    <source>
        <strain evidence="3">VTCC 930004</strain>
    </source>
</reference>
<dbReference type="PANTHER" id="PTHR42028:SF1">
    <property type="entry name" value="YALI0E30657P"/>
    <property type="match status" value="1"/>
</dbReference>